<evidence type="ECO:0000313" key="1">
    <source>
        <dbReference type="EMBL" id="BAT89711.1"/>
    </source>
</evidence>
<dbReference type="Proteomes" id="UP000291084">
    <property type="component" value="Chromosome 6"/>
</dbReference>
<dbReference type="EMBL" id="AP015039">
    <property type="protein sequence ID" value="BAT89711.1"/>
    <property type="molecule type" value="Genomic_DNA"/>
</dbReference>
<accession>A0A0S3SA18</accession>
<protein>
    <submittedName>
        <fullName evidence="1">Uncharacterized protein</fullName>
    </submittedName>
</protein>
<reference evidence="1 2" key="1">
    <citation type="journal article" date="2015" name="Sci. Rep.">
        <title>The power of single molecule real-time sequencing technology in the de novo assembly of a eukaryotic genome.</title>
        <authorList>
            <person name="Sakai H."/>
            <person name="Naito K."/>
            <person name="Ogiso-Tanaka E."/>
            <person name="Takahashi Y."/>
            <person name="Iseki K."/>
            <person name="Muto C."/>
            <person name="Satou K."/>
            <person name="Teruya K."/>
            <person name="Shiroma A."/>
            <person name="Shimoji M."/>
            <person name="Hirano T."/>
            <person name="Itoh T."/>
            <person name="Kaga A."/>
            <person name="Tomooka N."/>
        </authorList>
    </citation>
    <scope>NUCLEOTIDE SEQUENCE [LARGE SCALE GENOMIC DNA]</scope>
    <source>
        <strain evidence="2">cv. Shumari</strain>
    </source>
</reference>
<name>A0A0S3SA18_PHAAN</name>
<feature type="non-terminal residue" evidence="1">
    <location>
        <position position="1"/>
    </location>
</feature>
<gene>
    <name evidence="1" type="primary">Vigan.06G074100</name>
    <name evidence="1" type="ORF">VIGAN_06074100</name>
</gene>
<evidence type="ECO:0000313" key="2">
    <source>
        <dbReference type="Proteomes" id="UP000291084"/>
    </source>
</evidence>
<organism evidence="1 2">
    <name type="scientific">Vigna angularis var. angularis</name>
    <dbReference type="NCBI Taxonomy" id="157739"/>
    <lineage>
        <taxon>Eukaryota</taxon>
        <taxon>Viridiplantae</taxon>
        <taxon>Streptophyta</taxon>
        <taxon>Embryophyta</taxon>
        <taxon>Tracheophyta</taxon>
        <taxon>Spermatophyta</taxon>
        <taxon>Magnoliopsida</taxon>
        <taxon>eudicotyledons</taxon>
        <taxon>Gunneridae</taxon>
        <taxon>Pentapetalae</taxon>
        <taxon>rosids</taxon>
        <taxon>fabids</taxon>
        <taxon>Fabales</taxon>
        <taxon>Fabaceae</taxon>
        <taxon>Papilionoideae</taxon>
        <taxon>50 kb inversion clade</taxon>
        <taxon>NPAAA clade</taxon>
        <taxon>indigoferoid/millettioid clade</taxon>
        <taxon>Phaseoleae</taxon>
        <taxon>Vigna</taxon>
    </lineage>
</organism>
<dbReference type="AlphaFoldDB" id="A0A0S3SA18"/>
<keyword evidence="2" id="KW-1185">Reference proteome</keyword>
<sequence length="89" mass="9975">SPLCNRLPVHCNRLQDPEVVFGVHDFNTVNMNSVKSCRGGTTSFEVVLAPHDFTLGQNLPILVILKAYLPTLVQKPYFLFKCSLIMILT</sequence>
<proteinExistence type="predicted"/>